<dbReference type="Gene3D" id="2.30.42.10">
    <property type="match status" value="1"/>
</dbReference>
<evidence type="ECO:0000256" key="3">
    <source>
        <dbReference type="ARBA" id="ARBA00007931"/>
    </source>
</evidence>
<dbReference type="SUPFAM" id="SSF50156">
    <property type="entry name" value="PDZ domain-like"/>
    <property type="match status" value="1"/>
</dbReference>
<evidence type="ECO:0000256" key="10">
    <source>
        <dbReference type="ARBA" id="ARBA00023136"/>
    </source>
</evidence>
<reference evidence="14 15" key="1">
    <citation type="submission" date="2018-01" db="EMBL/GenBank/DDBJ databases">
        <title>Glutamicibacter soli strain NHPC-3 Whole genome sequence and assembly.</title>
        <authorList>
            <person name="Choudhury P."/>
            <person name="Gupta D."/>
            <person name="Sengupta K."/>
            <person name="Jawed A."/>
            <person name="Sultana N."/>
            <person name="Saha P."/>
        </authorList>
    </citation>
    <scope>NUCLEOTIDE SEQUENCE [LARGE SCALE GENOMIC DNA]</scope>
    <source>
        <strain evidence="14 15">NHPC-3</strain>
    </source>
</reference>
<keyword evidence="4 14" id="KW-0645">Protease</keyword>
<evidence type="ECO:0000259" key="13">
    <source>
        <dbReference type="SMART" id="SM00228"/>
    </source>
</evidence>
<sequence length="451" mass="48323">MSTVLFILGVVFMVLAIGVSIALHEVGHLVPAKLFGLRVPQYMIGFGKTLFSFKRGETQYGIKMLPLGGYISMVGMYPPRPAAEGEAGTPRKKPNLFQRVFGQMVDDARSQANENVKPEDEGRMFYQLPTYKRIIIMLGGPFMNLVIGFVLIGIVLTSFGIATTTTTVSEVYKCIATAENADQTECSASDPAAPAYEAGLLPGDTITSVNGIAVAQGEWNKLTDVIRENPGQPVSLEYTRDGTSRSTTMTPYLTDRPVTDANGYPVKGADGEYEMAKVGFVGMSSTVENLPQPLREVPGVVGTQLANIGNVILHLPQRMGDVARAAFGSEERDPNGPVSIVGVGRIAGEISAEDSISVGDKFATLLSLAGGLNLALFAFNLIPLLPLDGGHVVGALYDGLKRTVARIFNIKNVKPVDTIKMLPLTYVVVVAMLAMGGLLIYADIFKPIQLF</sequence>
<proteinExistence type="inferred from homology"/>
<organism evidence="14 15">
    <name type="scientific">Glutamicibacter soli</name>
    <dbReference type="NCBI Taxonomy" id="453836"/>
    <lineage>
        <taxon>Bacteria</taxon>
        <taxon>Bacillati</taxon>
        <taxon>Actinomycetota</taxon>
        <taxon>Actinomycetes</taxon>
        <taxon>Micrococcales</taxon>
        <taxon>Micrococcaceae</taxon>
        <taxon>Glutamicibacter</taxon>
    </lineage>
</organism>
<dbReference type="Proteomes" id="UP000252167">
    <property type="component" value="Unassembled WGS sequence"/>
</dbReference>
<evidence type="ECO:0000256" key="9">
    <source>
        <dbReference type="ARBA" id="ARBA00023049"/>
    </source>
</evidence>
<evidence type="ECO:0000256" key="4">
    <source>
        <dbReference type="ARBA" id="ARBA00022670"/>
    </source>
</evidence>
<keyword evidence="7" id="KW-0862">Zinc</keyword>
<name>A0A365YK92_9MICC</name>
<comment type="caution">
    <text evidence="14">The sequence shown here is derived from an EMBL/GenBank/DDBJ whole genome shotgun (WGS) entry which is preliminary data.</text>
</comment>
<evidence type="ECO:0000256" key="8">
    <source>
        <dbReference type="ARBA" id="ARBA00022989"/>
    </source>
</evidence>
<dbReference type="RefSeq" id="WP_113606904.1">
    <property type="nucleotide sequence ID" value="NZ_JBNBOD010000002.1"/>
</dbReference>
<evidence type="ECO:0000256" key="12">
    <source>
        <dbReference type="SAM" id="Phobius"/>
    </source>
</evidence>
<keyword evidence="9 14" id="KW-0482">Metalloprotease</keyword>
<evidence type="ECO:0000313" key="15">
    <source>
        <dbReference type="Proteomes" id="UP000252167"/>
    </source>
</evidence>
<dbReference type="Pfam" id="PF02163">
    <property type="entry name" value="Peptidase_M50"/>
    <property type="match status" value="1"/>
</dbReference>
<keyword evidence="8 12" id="KW-1133">Transmembrane helix</keyword>
<evidence type="ECO:0000313" key="14">
    <source>
        <dbReference type="EMBL" id="RBM03082.1"/>
    </source>
</evidence>
<dbReference type="SMART" id="SM00228">
    <property type="entry name" value="PDZ"/>
    <property type="match status" value="1"/>
</dbReference>
<accession>A0A365YK92</accession>
<evidence type="ECO:0000256" key="7">
    <source>
        <dbReference type="ARBA" id="ARBA00022833"/>
    </source>
</evidence>
<dbReference type="EMBL" id="POAF01000002">
    <property type="protein sequence ID" value="RBM03082.1"/>
    <property type="molecule type" value="Genomic_DNA"/>
</dbReference>
<feature type="transmembrane region" description="Helical" evidence="12">
    <location>
        <begin position="362"/>
        <end position="382"/>
    </location>
</feature>
<comment type="cofactor">
    <cofactor evidence="1">
        <name>Zn(2+)</name>
        <dbReference type="ChEBI" id="CHEBI:29105"/>
    </cofactor>
</comment>
<evidence type="ECO:0000256" key="6">
    <source>
        <dbReference type="ARBA" id="ARBA00022801"/>
    </source>
</evidence>
<dbReference type="PANTHER" id="PTHR42837">
    <property type="entry name" value="REGULATOR OF SIGMA-E PROTEASE RSEP"/>
    <property type="match status" value="1"/>
</dbReference>
<feature type="transmembrane region" description="Helical" evidence="12">
    <location>
        <begin position="424"/>
        <end position="445"/>
    </location>
</feature>
<dbReference type="InterPro" id="IPR001478">
    <property type="entry name" value="PDZ"/>
</dbReference>
<gene>
    <name evidence="14" type="ORF">C1H84_04460</name>
</gene>
<protein>
    <submittedName>
        <fullName evidence="14">Zinc metalloprotease</fullName>
    </submittedName>
</protein>
<evidence type="ECO:0000256" key="2">
    <source>
        <dbReference type="ARBA" id="ARBA00004141"/>
    </source>
</evidence>
<feature type="domain" description="PDZ" evidence="13">
    <location>
        <begin position="157"/>
        <end position="242"/>
    </location>
</feature>
<dbReference type="InterPro" id="IPR036034">
    <property type="entry name" value="PDZ_sf"/>
</dbReference>
<dbReference type="InterPro" id="IPR004387">
    <property type="entry name" value="Pept_M50_Zn"/>
</dbReference>
<dbReference type="InterPro" id="IPR041489">
    <property type="entry name" value="PDZ_6"/>
</dbReference>
<comment type="similarity">
    <text evidence="3">Belongs to the peptidase M50B family.</text>
</comment>
<dbReference type="GO" id="GO:0004222">
    <property type="term" value="F:metalloendopeptidase activity"/>
    <property type="evidence" value="ECO:0007669"/>
    <property type="project" value="InterPro"/>
</dbReference>
<keyword evidence="15" id="KW-1185">Reference proteome</keyword>
<keyword evidence="6" id="KW-0378">Hydrolase</keyword>
<dbReference type="InterPro" id="IPR008915">
    <property type="entry name" value="Peptidase_M50"/>
</dbReference>
<comment type="subcellular location">
    <subcellularLocation>
        <location evidence="2">Membrane</location>
        <topology evidence="2">Multi-pass membrane protein</topology>
    </subcellularLocation>
</comment>
<evidence type="ECO:0000256" key="5">
    <source>
        <dbReference type="ARBA" id="ARBA00022692"/>
    </source>
</evidence>
<dbReference type="AlphaFoldDB" id="A0A365YK92"/>
<feature type="transmembrane region" description="Helical" evidence="12">
    <location>
        <begin position="134"/>
        <end position="156"/>
    </location>
</feature>
<dbReference type="CDD" id="cd06163">
    <property type="entry name" value="S2P-M50_PDZ_RseP-like"/>
    <property type="match status" value="1"/>
</dbReference>
<evidence type="ECO:0000256" key="11">
    <source>
        <dbReference type="SAM" id="MobiDB-lite"/>
    </source>
</evidence>
<evidence type="ECO:0000256" key="1">
    <source>
        <dbReference type="ARBA" id="ARBA00001947"/>
    </source>
</evidence>
<dbReference type="PANTHER" id="PTHR42837:SF2">
    <property type="entry name" value="MEMBRANE METALLOPROTEASE ARASP2, CHLOROPLASTIC-RELATED"/>
    <property type="match status" value="1"/>
</dbReference>
<keyword evidence="10 12" id="KW-0472">Membrane</keyword>
<feature type="region of interest" description="Disordered" evidence="11">
    <location>
        <begin position="232"/>
        <end position="256"/>
    </location>
</feature>
<keyword evidence="5 12" id="KW-0812">Transmembrane</keyword>
<dbReference type="GO" id="GO:0016020">
    <property type="term" value="C:membrane"/>
    <property type="evidence" value="ECO:0007669"/>
    <property type="project" value="UniProtKB-SubCell"/>
</dbReference>
<dbReference type="Pfam" id="PF17820">
    <property type="entry name" value="PDZ_6"/>
    <property type="match status" value="1"/>
</dbReference>
<dbReference type="GO" id="GO:0006508">
    <property type="term" value="P:proteolysis"/>
    <property type="evidence" value="ECO:0007669"/>
    <property type="project" value="UniProtKB-KW"/>
</dbReference>